<organism evidence="1 2">
    <name type="scientific">Hyalangium rubrum</name>
    <dbReference type="NCBI Taxonomy" id="3103134"/>
    <lineage>
        <taxon>Bacteria</taxon>
        <taxon>Pseudomonadati</taxon>
        <taxon>Myxococcota</taxon>
        <taxon>Myxococcia</taxon>
        <taxon>Myxococcales</taxon>
        <taxon>Cystobacterineae</taxon>
        <taxon>Archangiaceae</taxon>
        <taxon>Hyalangium</taxon>
    </lineage>
</organism>
<protein>
    <recommendedName>
        <fullName evidence="3">Lipoprotein LpqB beta-propeller domain-containing protein</fullName>
    </recommendedName>
</protein>
<sequence>MSSLPPALHPWATQLAIFPEELALSLGPYVARLSAAIGALRPRGEADGGEPQGYDGLTRRGSYERLLLTEWLYALESPDEFVRRAAFGEQAFLKPAFKQPQGSRRTVVLMDAGPDQLGAPRIAHLALLVVLQRRAEAAGAEFVWGVLQSSPDKGPFTAVTPATVNTWLSARSGVPVRGEHVARWREALALGSAPEDGWLVGDARLARFPEAAGLSRVDVAEVVAPGVRKLSVAVRRLARAPAAVELELPPADACVRLLRDPFTVRATAPVRLSRSARVQSFFFSADGSRLILARADGSMAVQPLPHSPRATVPRPRRFQPAAGQVLVAAGWRRNGGLLALTRDDRTLWIHGWMPEGSRITRPRGIPYLGYEGLLPDAPAPHLPPGLATVQVVDDRERVLVRDAEGRLFLVNPQGPALLASRVSAFAEVKGRPSFVMTPAEGSPMEGVWLGLLEDFHQRHVPLGPGDGKAYFGHVHGFGHPEAGLLALRHQPGTWQVLMAQGNVQLSVPVGSRVVGVGINSYPKKEPGLLLLGPDRRGFMLLSPSGVRTVTRAAQDVVHAEASHGQPLLAWLTVKGELVVWSFQHETAIYRAAPEEGS</sequence>
<accession>A0ABU5H978</accession>
<name>A0ABU5H978_9BACT</name>
<comment type="caution">
    <text evidence="1">The sequence shown here is derived from an EMBL/GenBank/DDBJ whole genome shotgun (WGS) entry which is preliminary data.</text>
</comment>
<keyword evidence="2" id="KW-1185">Reference proteome</keyword>
<evidence type="ECO:0008006" key="3">
    <source>
        <dbReference type="Google" id="ProtNLM"/>
    </source>
</evidence>
<evidence type="ECO:0000313" key="2">
    <source>
        <dbReference type="Proteomes" id="UP001291309"/>
    </source>
</evidence>
<dbReference type="EMBL" id="JAXIVS010000010">
    <property type="protein sequence ID" value="MDY7230030.1"/>
    <property type="molecule type" value="Genomic_DNA"/>
</dbReference>
<proteinExistence type="predicted"/>
<gene>
    <name evidence="1" type="ORF">SYV04_26790</name>
</gene>
<evidence type="ECO:0000313" key="1">
    <source>
        <dbReference type="EMBL" id="MDY7230030.1"/>
    </source>
</evidence>
<dbReference type="Proteomes" id="UP001291309">
    <property type="component" value="Unassembled WGS sequence"/>
</dbReference>
<dbReference type="RefSeq" id="WP_321548754.1">
    <property type="nucleotide sequence ID" value="NZ_JAXIVS010000010.1"/>
</dbReference>
<reference evidence="1 2" key="1">
    <citation type="submission" date="2023-12" db="EMBL/GenBank/DDBJ databases">
        <title>the genome sequence of Hyalangium sp. s54d21.</title>
        <authorList>
            <person name="Zhang X."/>
        </authorList>
    </citation>
    <scope>NUCLEOTIDE SEQUENCE [LARGE SCALE GENOMIC DNA]</scope>
    <source>
        <strain evidence="2">s54d21</strain>
    </source>
</reference>